<accession>A0A0C2WDW3</accession>
<gene>
    <name evidence="1" type="ORF">M378DRAFT_169177</name>
</gene>
<keyword evidence="2" id="KW-1185">Reference proteome</keyword>
<dbReference type="OrthoDB" id="3254408at2759"/>
<sequence length="185" mass="21170">MLPQAILDEFLDVPAGTTDENEWYGAWNVLLTEYFPVREGWIVKPQVERESVDYGVLFKIERQRIPVMFVEIKPLTAMNSLSVRADADAQMRQRFLDFFDAMPTILTGISAFGHVVCKYELDKENKRITPSKIERRTNCVTDVAPRARWDLDLTTAEGAARIQAIFQEVKNVKLNEVGFAMLLQA</sequence>
<evidence type="ECO:0000313" key="2">
    <source>
        <dbReference type="Proteomes" id="UP000054549"/>
    </source>
</evidence>
<proteinExistence type="predicted"/>
<dbReference type="STRING" id="946122.A0A0C2WDW3"/>
<dbReference type="Proteomes" id="UP000054549">
    <property type="component" value="Unassembled WGS sequence"/>
</dbReference>
<protein>
    <submittedName>
        <fullName evidence="1">Uncharacterized protein</fullName>
    </submittedName>
</protein>
<dbReference type="EMBL" id="KN818314">
    <property type="protein sequence ID" value="KIL59527.1"/>
    <property type="molecule type" value="Genomic_DNA"/>
</dbReference>
<reference evidence="1 2" key="1">
    <citation type="submission" date="2014-04" db="EMBL/GenBank/DDBJ databases">
        <title>Evolutionary Origins and Diversification of the Mycorrhizal Mutualists.</title>
        <authorList>
            <consortium name="DOE Joint Genome Institute"/>
            <consortium name="Mycorrhizal Genomics Consortium"/>
            <person name="Kohler A."/>
            <person name="Kuo A."/>
            <person name="Nagy L.G."/>
            <person name="Floudas D."/>
            <person name="Copeland A."/>
            <person name="Barry K.W."/>
            <person name="Cichocki N."/>
            <person name="Veneault-Fourrey C."/>
            <person name="LaButti K."/>
            <person name="Lindquist E.A."/>
            <person name="Lipzen A."/>
            <person name="Lundell T."/>
            <person name="Morin E."/>
            <person name="Murat C."/>
            <person name="Riley R."/>
            <person name="Ohm R."/>
            <person name="Sun H."/>
            <person name="Tunlid A."/>
            <person name="Henrissat B."/>
            <person name="Grigoriev I.V."/>
            <person name="Hibbett D.S."/>
            <person name="Martin F."/>
        </authorList>
    </citation>
    <scope>NUCLEOTIDE SEQUENCE [LARGE SCALE GENOMIC DNA]</scope>
    <source>
        <strain evidence="1 2">Koide BX008</strain>
    </source>
</reference>
<name>A0A0C2WDW3_AMAMK</name>
<organism evidence="1 2">
    <name type="scientific">Amanita muscaria (strain Koide BX008)</name>
    <dbReference type="NCBI Taxonomy" id="946122"/>
    <lineage>
        <taxon>Eukaryota</taxon>
        <taxon>Fungi</taxon>
        <taxon>Dikarya</taxon>
        <taxon>Basidiomycota</taxon>
        <taxon>Agaricomycotina</taxon>
        <taxon>Agaricomycetes</taxon>
        <taxon>Agaricomycetidae</taxon>
        <taxon>Agaricales</taxon>
        <taxon>Pluteineae</taxon>
        <taxon>Amanitaceae</taxon>
        <taxon>Amanita</taxon>
    </lineage>
</organism>
<dbReference type="HOGENOM" id="CLU_085786_3_1_1"/>
<evidence type="ECO:0000313" key="1">
    <source>
        <dbReference type="EMBL" id="KIL59527.1"/>
    </source>
</evidence>
<dbReference type="InParanoid" id="A0A0C2WDW3"/>
<dbReference type="AlphaFoldDB" id="A0A0C2WDW3"/>